<name>A0A8J5MYE1_HOMAM</name>
<evidence type="ECO:0000313" key="1">
    <source>
        <dbReference type="EMBL" id="KAG7169085.1"/>
    </source>
</evidence>
<sequence>MSKKPELIKKLESRVCMVRICDEYEVKKQTGSDMYKAKDKLTPFAMKYDVDAASTARERKHMKVPKDKELEEAVYKWFVQQRSCGVKVRYVKIV</sequence>
<gene>
    <name evidence="1" type="primary">TIGD7-L76</name>
    <name evidence="1" type="ORF">Hamer_G018861</name>
</gene>
<organism evidence="1 2">
    <name type="scientific">Homarus americanus</name>
    <name type="common">American lobster</name>
    <dbReference type="NCBI Taxonomy" id="6706"/>
    <lineage>
        <taxon>Eukaryota</taxon>
        <taxon>Metazoa</taxon>
        <taxon>Ecdysozoa</taxon>
        <taxon>Arthropoda</taxon>
        <taxon>Crustacea</taxon>
        <taxon>Multicrustacea</taxon>
        <taxon>Malacostraca</taxon>
        <taxon>Eumalacostraca</taxon>
        <taxon>Eucarida</taxon>
        <taxon>Decapoda</taxon>
        <taxon>Pleocyemata</taxon>
        <taxon>Astacidea</taxon>
        <taxon>Nephropoidea</taxon>
        <taxon>Nephropidae</taxon>
        <taxon>Homarus</taxon>
    </lineage>
</organism>
<evidence type="ECO:0000313" key="2">
    <source>
        <dbReference type="Proteomes" id="UP000747542"/>
    </source>
</evidence>
<dbReference type="AlphaFoldDB" id="A0A8J5MYE1"/>
<accession>A0A8J5MYE1</accession>
<proteinExistence type="predicted"/>
<dbReference type="Proteomes" id="UP000747542">
    <property type="component" value="Unassembled WGS sequence"/>
</dbReference>
<keyword evidence="2" id="KW-1185">Reference proteome</keyword>
<dbReference type="EMBL" id="JAHLQT010018499">
    <property type="protein sequence ID" value="KAG7169085.1"/>
    <property type="molecule type" value="Genomic_DNA"/>
</dbReference>
<reference evidence="1" key="1">
    <citation type="journal article" date="2021" name="Sci. Adv.">
        <title>The American lobster genome reveals insights on longevity, neural, and immune adaptations.</title>
        <authorList>
            <person name="Polinski J.M."/>
            <person name="Zimin A.V."/>
            <person name="Clark K.F."/>
            <person name="Kohn A.B."/>
            <person name="Sadowski N."/>
            <person name="Timp W."/>
            <person name="Ptitsyn A."/>
            <person name="Khanna P."/>
            <person name="Romanova D.Y."/>
            <person name="Williams P."/>
            <person name="Greenwood S.J."/>
            <person name="Moroz L.L."/>
            <person name="Walt D.R."/>
            <person name="Bodnar A.G."/>
        </authorList>
    </citation>
    <scope>NUCLEOTIDE SEQUENCE</scope>
    <source>
        <strain evidence="1">GMGI-L3</strain>
    </source>
</reference>
<comment type="caution">
    <text evidence="1">The sequence shown here is derived from an EMBL/GenBank/DDBJ whole genome shotgun (WGS) entry which is preliminary data.</text>
</comment>
<protein>
    <submittedName>
        <fullName evidence="1">Tigger transposable element-derived protein 7-like 76</fullName>
    </submittedName>
</protein>